<dbReference type="EMBL" id="CP046455">
    <property type="protein sequence ID" value="QGU07149.1"/>
    <property type="molecule type" value="Genomic_DNA"/>
</dbReference>
<accession>A0A6B8VVJ8</accession>
<comment type="similarity">
    <text evidence="1">Belongs to the shaker potassium channel beta subunit family.</text>
</comment>
<evidence type="ECO:0000259" key="4">
    <source>
        <dbReference type="Pfam" id="PF00248"/>
    </source>
</evidence>
<organism evidence="5 6">
    <name type="scientific">Corynebacterium occultum</name>
    <dbReference type="NCBI Taxonomy" id="2675219"/>
    <lineage>
        <taxon>Bacteria</taxon>
        <taxon>Bacillati</taxon>
        <taxon>Actinomycetota</taxon>
        <taxon>Actinomycetes</taxon>
        <taxon>Mycobacteriales</taxon>
        <taxon>Corynebacteriaceae</taxon>
        <taxon>Corynebacterium</taxon>
    </lineage>
</organism>
<evidence type="ECO:0000256" key="1">
    <source>
        <dbReference type="ARBA" id="ARBA00006515"/>
    </source>
</evidence>
<dbReference type="Gene3D" id="3.20.20.100">
    <property type="entry name" value="NADP-dependent oxidoreductase domain"/>
    <property type="match status" value="1"/>
</dbReference>
<proteinExistence type="inferred from homology"/>
<name>A0A6B8VVJ8_9CORY</name>
<dbReference type="InterPro" id="IPR036812">
    <property type="entry name" value="NAD(P)_OxRdtase_dom_sf"/>
</dbReference>
<gene>
    <name evidence="5" type="primary">gpr1</name>
    <name evidence="5" type="ORF">COCCU_06025</name>
</gene>
<dbReference type="PANTHER" id="PTHR43150">
    <property type="entry name" value="HYPERKINETIC, ISOFORM M"/>
    <property type="match status" value="1"/>
</dbReference>
<dbReference type="GO" id="GO:0051596">
    <property type="term" value="P:methylglyoxal catabolic process"/>
    <property type="evidence" value="ECO:0007669"/>
    <property type="project" value="TreeGrafter"/>
</dbReference>
<dbReference type="GO" id="GO:0016491">
    <property type="term" value="F:oxidoreductase activity"/>
    <property type="evidence" value="ECO:0007669"/>
    <property type="project" value="UniProtKB-KW"/>
</dbReference>
<dbReference type="EC" id="1.1.1.-" evidence="5"/>
<reference evidence="5 6" key="1">
    <citation type="submission" date="2019-11" db="EMBL/GenBank/DDBJ databases">
        <title>Complete genome sequence of Corynebacterium kalinowskii 1959, a novel Corynebacterium species isolated from soil of a small paddock in Vilsendorf, Germany.</title>
        <authorList>
            <person name="Schaffert L."/>
            <person name="Ruwe M."/>
            <person name="Milse J."/>
            <person name="Hanuschka K."/>
            <person name="Ortseifen V."/>
            <person name="Droste J."/>
            <person name="Brandt D."/>
            <person name="Schlueter L."/>
            <person name="Kutter Y."/>
            <person name="Vinke S."/>
            <person name="Viehoefer P."/>
            <person name="Jacob L."/>
            <person name="Luebke N.-C."/>
            <person name="Schulte-Berndt E."/>
            <person name="Hain C."/>
            <person name="Linder M."/>
            <person name="Schmidt P."/>
            <person name="Wollenschlaeger L."/>
            <person name="Luttermann T."/>
            <person name="Thieme E."/>
            <person name="Hassa J."/>
            <person name="Haak M."/>
            <person name="Wittchen M."/>
            <person name="Mentz A."/>
            <person name="Persicke M."/>
            <person name="Busche T."/>
            <person name="Ruckert C."/>
        </authorList>
    </citation>
    <scope>NUCLEOTIDE SEQUENCE [LARGE SCALE GENOMIC DNA]</scope>
    <source>
        <strain evidence="5 6">2039</strain>
    </source>
</reference>
<dbReference type="InterPro" id="IPR005399">
    <property type="entry name" value="K_chnl_volt-dep_bsu_KCNAB-rel"/>
</dbReference>
<dbReference type="RefSeq" id="WP_156230671.1">
    <property type="nucleotide sequence ID" value="NZ_CP046455.1"/>
</dbReference>
<protein>
    <submittedName>
        <fullName evidence="5">L-glyceraldehyde 3-phosphate reductase</fullName>
        <ecNumber evidence="5">1.1.1.-</ecNumber>
    </submittedName>
</protein>
<evidence type="ECO:0000313" key="6">
    <source>
        <dbReference type="Proteomes" id="UP000424462"/>
    </source>
</evidence>
<keyword evidence="6" id="KW-1185">Reference proteome</keyword>
<evidence type="ECO:0000313" key="5">
    <source>
        <dbReference type="EMBL" id="QGU07149.1"/>
    </source>
</evidence>
<dbReference type="AlphaFoldDB" id="A0A6B8VVJ8"/>
<dbReference type="PANTHER" id="PTHR43150:SF4">
    <property type="entry name" value="L-GLYCERALDEHYDE 3-PHOSPHATE REDUCTASE"/>
    <property type="match status" value="1"/>
</dbReference>
<evidence type="ECO:0000256" key="3">
    <source>
        <dbReference type="ARBA" id="ARBA00023002"/>
    </source>
</evidence>
<dbReference type="SUPFAM" id="SSF51430">
    <property type="entry name" value="NAD(P)-linked oxidoreductase"/>
    <property type="match status" value="1"/>
</dbReference>
<sequence>MTFDRTVPAPYVPATSRYEGMEYRTVGRSGLKLPAISLGLWHNFGDDKPMATQRQIIHRAFDRGVTHFDLANNYGPPAGSAESNFGRILREDLKSHRDELIISSKAGWNMWSGPYGFGGSRKYLMSSLDQSLERLGLDYVDIFYHHRPDPDTPLEETLYALRDIVNSGKALYVGISSYGPELTAEAAEFMAEEGCPLLIHQPSYSIVNRWVEEPGEDEESLLESAVDNGLGVIAFSPLAQGLLTDRYLKGVPADSRAAAGKSLSEGMLSQENLAMVSQLNDIASERGQTLAQMALAWVLRKQGEFGEQTVASALVGASSVAQLDENLAALDNLEFSEAELAAIDDAASDAGINIWAGATRSKIHDEKN</sequence>
<evidence type="ECO:0000256" key="2">
    <source>
        <dbReference type="ARBA" id="ARBA00022857"/>
    </source>
</evidence>
<keyword evidence="3 5" id="KW-0560">Oxidoreductase</keyword>
<dbReference type="InterPro" id="IPR023210">
    <property type="entry name" value="NADP_OxRdtase_dom"/>
</dbReference>
<keyword evidence="2" id="KW-0521">NADP</keyword>
<dbReference type="Proteomes" id="UP000424462">
    <property type="component" value="Chromosome"/>
</dbReference>
<feature type="domain" description="NADP-dependent oxidoreductase" evidence="4">
    <location>
        <begin position="36"/>
        <end position="346"/>
    </location>
</feature>
<dbReference type="NCBIfam" id="NF007388">
    <property type="entry name" value="PRK09912.1"/>
    <property type="match status" value="1"/>
</dbReference>
<dbReference type="Pfam" id="PF00248">
    <property type="entry name" value="Aldo_ket_red"/>
    <property type="match status" value="1"/>
</dbReference>
<dbReference type="KEGG" id="cok:COCCU_06025"/>